<evidence type="ECO:0000259" key="3">
    <source>
        <dbReference type="Pfam" id="PF09361"/>
    </source>
</evidence>
<dbReference type="InterPro" id="IPR018968">
    <property type="entry name" value="Phasin"/>
</dbReference>
<feature type="domain" description="Phasin" evidence="3">
    <location>
        <begin position="304"/>
        <end position="393"/>
    </location>
</feature>
<dbReference type="Gene3D" id="1.20.120.520">
    <property type="entry name" value="nmb1532 protein domain like"/>
    <property type="match status" value="1"/>
</dbReference>
<sequence>MSNQHVMSPHFGGAFVAGFGFKQAYTEDISMTLRQTIQAAPEKAAALITKLSATSNQAVKSRESLYTELNDELSRYVELEEQHLLPLLRKHPETKDLAVSALKGNKDLKASLEKLSGLPKDNDAFLAALADLNKGFQQHVRNERKELLPAVLKVLNDDEAAAVASDIEGAVKEAETAKRDEKREERAQAKRNAEKAEQAEADERAAAREAKRVEQAEAERQAAEAERALAAEQAVARTQKEAERVAREATEQVAEVMERSRAAAQDQARQIGESLTERAQQMASDSQEAMTVYRDAARMLAGDVQVVSTTSAVSVQALSDVSSAWMDWFGKAARTNAELSQQLIGSRTLKAAAEAQRAFATSVMHNWMERRTAMLQIAQRSSQQALSPLQARVTETA</sequence>
<evidence type="ECO:0000259" key="2">
    <source>
        <dbReference type="Pfam" id="PF01814"/>
    </source>
</evidence>
<dbReference type="EMBL" id="JAESHT010000016">
    <property type="protein sequence ID" value="MBL3675033.1"/>
    <property type="molecule type" value="Genomic_DNA"/>
</dbReference>
<accession>A0ABS1S8H1</accession>
<dbReference type="Pfam" id="PF01814">
    <property type="entry name" value="Hemerythrin"/>
    <property type="match status" value="1"/>
</dbReference>
<dbReference type="Pfam" id="PF09361">
    <property type="entry name" value="Phasin_2"/>
    <property type="match status" value="1"/>
</dbReference>
<protein>
    <submittedName>
        <fullName evidence="4">Hemerythrin domain-containing protein</fullName>
    </submittedName>
</protein>
<reference evidence="4 5" key="1">
    <citation type="submission" date="2021-01" db="EMBL/GenBank/DDBJ databases">
        <title>011410 draft genome.</title>
        <authorList>
            <person name="Lang L."/>
        </authorList>
    </citation>
    <scope>NUCLEOTIDE SEQUENCE [LARGE SCALE GENOMIC DNA]</scope>
    <source>
        <strain evidence="4 5">KCTC 42845</strain>
    </source>
</reference>
<feature type="region of interest" description="Disordered" evidence="1">
    <location>
        <begin position="172"/>
        <end position="225"/>
    </location>
</feature>
<dbReference type="PANTHER" id="PTHR35585:SF1">
    <property type="entry name" value="HHE DOMAIN PROTEIN (AFU_ORTHOLOGUE AFUA_4G00730)"/>
    <property type="match status" value="1"/>
</dbReference>
<comment type="caution">
    <text evidence="4">The sequence shown here is derived from an EMBL/GenBank/DDBJ whole genome shotgun (WGS) entry which is preliminary data.</text>
</comment>
<evidence type="ECO:0000313" key="4">
    <source>
        <dbReference type="EMBL" id="MBL3675033.1"/>
    </source>
</evidence>
<proteinExistence type="predicted"/>
<feature type="domain" description="Hemerythrin-like" evidence="2">
    <location>
        <begin position="44"/>
        <end position="150"/>
    </location>
</feature>
<organism evidence="4 5">
    <name type="scientific">Paracoccus aerius</name>
    <dbReference type="NCBI Taxonomy" id="1915382"/>
    <lineage>
        <taxon>Bacteria</taxon>
        <taxon>Pseudomonadati</taxon>
        <taxon>Pseudomonadota</taxon>
        <taxon>Alphaproteobacteria</taxon>
        <taxon>Rhodobacterales</taxon>
        <taxon>Paracoccaceae</taxon>
        <taxon>Paracoccus</taxon>
    </lineage>
</organism>
<dbReference type="PANTHER" id="PTHR35585">
    <property type="entry name" value="HHE DOMAIN PROTEIN (AFU_ORTHOLOGUE AFUA_4G00730)"/>
    <property type="match status" value="1"/>
</dbReference>
<dbReference type="Proteomes" id="UP000644749">
    <property type="component" value="Unassembled WGS sequence"/>
</dbReference>
<dbReference type="RefSeq" id="WP_191312151.1">
    <property type="nucleotide sequence ID" value="NZ_JAESHT010000016.1"/>
</dbReference>
<evidence type="ECO:0000313" key="5">
    <source>
        <dbReference type="Proteomes" id="UP000644749"/>
    </source>
</evidence>
<keyword evidence="5" id="KW-1185">Reference proteome</keyword>
<dbReference type="InterPro" id="IPR012312">
    <property type="entry name" value="Hemerythrin-like"/>
</dbReference>
<gene>
    <name evidence="4" type="ORF">JL111_16245</name>
</gene>
<evidence type="ECO:0000256" key="1">
    <source>
        <dbReference type="SAM" id="MobiDB-lite"/>
    </source>
</evidence>
<name>A0ABS1S8H1_9RHOB</name>